<keyword evidence="3" id="KW-1185">Reference proteome</keyword>
<dbReference type="Pfam" id="PF13701">
    <property type="entry name" value="DDE_Tnp_1_4"/>
    <property type="match status" value="1"/>
</dbReference>
<dbReference type="NCBIfam" id="NF033539">
    <property type="entry name" value="transpos_IS1380"/>
    <property type="match status" value="1"/>
</dbReference>
<evidence type="ECO:0000313" key="2">
    <source>
        <dbReference type="EMBL" id="PWJ42448.1"/>
    </source>
</evidence>
<dbReference type="Proteomes" id="UP000245469">
    <property type="component" value="Unassembled WGS sequence"/>
</dbReference>
<reference evidence="2 3" key="1">
    <citation type="submission" date="2018-03" db="EMBL/GenBank/DDBJ databases">
        <title>Genomic Encyclopedia of Archaeal and Bacterial Type Strains, Phase II (KMG-II): from individual species to whole genera.</title>
        <authorList>
            <person name="Goeker M."/>
        </authorList>
    </citation>
    <scope>NUCLEOTIDE SEQUENCE [LARGE SCALE GENOMIC DNA]</scope>
    <source>
        <strain evidence="2 3">DSM 44889</strain>
    </source>
</reference>
<dbReference type="OrthoDB" id="3718343at2"/>
<dbReference type="EMBL" id="QGDQ01000069">
    <property type="protein sequence ID" value="PWJ42448.1"/>
    <property type="molecule type" value="Genomic_DNA"/>
</dbReference>
<proteinExistence type="predicted"/>
<organism evidence="2 3">
    <name type="scientific">Quadrisphaera granulorum</name>
    <dbReference type="NCBI Taxonomy" id="317664"/>
    <lineage>
        <taxon>Bacteria</taxon>
        <taxon>Bacillati</taxon>
        <taxon>Actinomycetota</taxon>
        <taxon>Actinomycetes</taxon>
        <taxon>Kineosporiales</taxon>
        <taxon>Kineosporiaceae</taxon>
        <taxon>Quadrisphaera</taxon>
    </lineage>
</organism>
<sequence>MRFSHPTYAVDAAFDETNLLPDAGLVPLLALAERAGLHGLLDERLTVAGRKGVGHDAPAKIVSVIAGMAAGADCIEDLDVLRHGATADVFGGVKAPSTIGSHLRAYTFGHIRQLDAVSWRLLLGLHRCTGLLDALAATGAVTYVDVDDTVKEMHGYAQQGVAFGYSKVKGLNAQVATISTPPVAGVGGGAGHAGVAPVIAAARLRKGNATSSRGTGKIVGEAVAVAKAAGAHTIVVRADSAYYGFDLAAAAAKAKVKFSVTARMNASIRAAIAGIDEDAWTSIEYPQAIWDEDDQRWISDAEVAEVTYTAFTSRKKAEHVRGRLIVRRVKRLNPKTVSAGHRYEQGELFTLWRYHVIFTDVDGDTLEVEAAHRDHAIVEQVIADLKGGPMAHLPSGKFTANAAWLVCAVICHNLLRAAGHVAGGALVRARAATLRARLVAVPARVVRSGRRVRLRLAARWRWGAHWSRFAATAGLNASI</sequence>
<gene>
    <name evidence="2" type="ORF">BXY45_1691</name>
</gene>
<evidence type="ECO:0000313" key="3">
    <source>
        <dbReference type="Proteomes" id="UP000245469"/>
    </source>
</evidence>
<evidence type="ECO:0000259" key="1">
    <source>
        <dbReference type="Pfam" id="PF13701"/>
    </source>
</evidence>
<accession>A0A315ZCA8</accession>
<comment type="caution">
    <text evidence="2">The sequence shown here is derived from an EMBL/GenBank/DDBJ whole genome shotgun (WGS) entry which is preliminary data.</text>
</comment>
<feature type="domain" description="Transposase DDE" evidence="1">
    <location>
        <begin position="9"/>
        <end position="464"/>
    </location>
</feature>
<dbReference type="RefSeq" id="WP_109776806.1">
    <property type="nucleotide sequence ID" value="NZ_QGDQ01000069.1"/>
</dbReference>
<protein>
    <submittedName>
        <fullName evidence="2">DDE family transposase</fullName>
    </submittedName>
</protein>
<dbReference type="InterPro" id="IPR025668">
    <property type="entry name" value="Tnp_DDE_dom"/>
</dbReference>
<name>A0A315ZCA8_9ACTN</name>
<dbReference type="AlphaFoldDB" id="A0A315ZCA8"/>
<dbReference type="InterPro" id="IPR047960">
    <property type="entry name" value="Transpos_IS1380"/>
</dbReference>